<sequence>MKATQYQARVFNKNGEEYTKITIGVKCNKSMLENMIIALGGQMIKCTRMARHYEIKGNQMRLMVVC</sequence>
<dbReference type="AlphaFoldDB" id="A0A060N3T7"/>
<accession>A0A060N3T7</accession>
<dbReference type="EMBL" id="BA000059">
    <property type="protein sequence ID" value="BAO05181.1"/>
    <property type="molecule type" value="Genomic_DNA"/>
</dbReference>
<reference evidence="1" key="1">
    <citation type="submission" date="2013-10" db="EMBL/GenBank/DDBJ databases">
        <title>Draft genome sequence of Clostridium botulinum type B strain Osaka05.</title>
        <authorList>
            <person name="Sakaguchi Y."/>
            <person name="Hosomi K."/>
            <person name="Uchiyama J."/>
            <person name="Ogura Y."/>
            <person name="Sakaguchi M."/>
            <person name="Kohda T."/>
            <person name="Mukamoto M."/>
            <person name="Misawa N."/>
            <person name="Matsuzaki S."/>
            <person name="Hayashi T."/>
            <person name="Kozaki S."/>
        </authorList>
    </citation>
    <scope>NUCLEOTIDE SEQUENCE</scope>
    <source>
        <strain evidence="1">Osaka05</strain>
    </source>
</reference>
<dbReference type="HOGENOM" id="CLU_2842089_0_0_9"/>
<dbReference type="Proteomes" id="UP000054164">
    <property type="component" value="Unassembled WGS sequence"/>
</dbReference>
<proteinExistence type="predicted"/>
<evidence type="ECO:0000313" key="1">
    <source>
        <dbReference type="EMBL" id="BAO05181.1"/>
    </source>
</evidence>
<gene>
    <name evidence="1" type="ORF">CBO05P2_156</name>
</gene>
<protein>
    <submittedName>
        <fullName evidence="1">Uncharacterized protein</fullName>
    </submittedName>
</protein>
<organism evidence="1">
    <name type="scientific">Clostridium botulinum B str. Osaka05</name>
    <dbReference type="NCBI Taxonomy" id="1407017"/>
    <lineage>
        <taxon>Bacteria</taxon>
        <taxon>Bacillati</taxon>
        <taxon>Bacillota</taxon>
        <taxon>Clostridia</taxon>
        <taxon>Eubacteriales</taxon>
        <taxon>Clostridiaceae</taxon>
        <taxon>Clostridium</taxon>
    </lineage>
</organism>
<name>A0A060N3T7_CLOBO</name>
<dbReference type="RefSeq" id="WP_030032359.1">
    <property type="nucleotide sequence ID" value="NZ_BA000059.1"/>
</dbReference>